<gene>
    <name evidence="1" type="ORF">SAMN05444169_1867</name>
</gene>
<dbReference type="AlphaFoldDB" id="A0A1M5IXQ4"/>
<sequence length="94" mass="10521">MKPYFSDQIVVALAAVACLCVLIFLGLSLSPAFAATLSRSANFSTTLSAMRSLIYPLCAIKSRPLFFGNKRACRWIESFGCFDHWKEIHDDLEQ</sequence>
<accession>A0A1M5IXQ4</accession>
<protein>
    <submittedName>
        <fullName evidence="1">Uncharacterized protein</fullName>
    </submittedName>
</protein>
<name>A0A1M5IXQ4_9BRAD</name>
<dbReference type="Proteomes" id="UP000190675">
    <property type="component" value="Chromosome I"/>
</dbReference>
<evidence type="ECO:0000313" key="2">
    <source>
        <dbReference type="Proteomes" id="UP000190675"/>
    </source>
</evidence>
<reference evidence="1 2" key="1">
    <citation type="submission" date="2016-11" db="EMBL/GenBank/DDBJ databases">
        <authorList>
            <person name="Jaros S."/>
            <person name="Januszkiewicz K."/>
            <person name="Wedrychowicz H."/>
        </authorList>
    </citation>
    <scope>NUCLEOTIDE SEQUENCE [LARGE SCALE GENOMIC DNA]</scope>
    <source>
        <strain evidence="1 2">GAS242</strain>
    </source>
</reference>
<dbReference type="RefSeq" id="WP_079565717.1">
    <property type="nucleotide sequence ID" value="NZ_LT670818.1"/>
</dbReference>
<dbReference type="EMBL" id="LT670818">
    <property type="protein sequence ID" value="SHG33094.1"/>
    <property type="molecule type" value="Genomic_DNA"/>
</dbReference>
<organism evidence="1 2">
    <name type="scientific">Bradyrhizobium erythrophlei</name>
    <dbReference type="NCBI Taxonomy" id="1437360"/>
    <lineage>
        <taxon>Bacteria</taxon>
        <taxon>Pseudomonadati</taxon>
        <taxon>Pseudomonadota</taxon>
        <taxon>Alphaproteobacteria</taxon>
        <taxon>Hyphomicrobiales</taxon>
        <taxon>Nitrobacteraceae</taxon>
        <taxon>Bradyrhizobium</taxon>
    </lineage>
</organism>
<evidence type="ECO:0000313" key="1">
    <source>
        <dbReference type="EMBL" id="SHG33094.1"/>
    </source>
</evidence>
<dbReference type="PROSITE" id="PS51257">
    <property type="entry name" value="PROKAR_LIPOPROTEIN"/>
    <property type="match status" value="1"/>
</dbReference>
<proteinExistence type="predicted"/>